<dbReference type="EMBL" id="WNYA01000147">
    <property type="protein sequence ID" value="KAG8549687.1"/>
    <property type="molecule type" value="Genomic_DNA"/>
</dbReference>
<dbReference type="PROSITE" id="PS00237">
    <property type="entry name" value="G_PROTEIN_RECEP_F1_1"/>
    <property type="match status" value="1"/>
</dbReference>
<feature type="non-terminal residue" evidence="14">
    <location>
        <position position="292"/>
    </location>
</feature>
<comment type="subcellular location">
    <subcellularLocation>
        <location evidence="1 12">Cell membrane</location>
        <topology evidence="1 12">Multi-pass membrane protein</topology>
    </subcellularLocation>
</comment>
<evidence type="ECO:0000259" key="13">
    <source>
        <dbReference type="PROSITE" id="PS50262"/>
    </source>
</evidence>
<keyword evidence="4 11" id="KW-0812">Transmembrane</keyword>
<feature type="transmembrane region" description="Helical" evidence="12">
    <location>
        <begin position="191"/>
        <end position="213"/>
    </location>
</feature>
<accession>A0AAV6ZJY1</accession>
<protein>
    <recommendedName>
        <fullName evidence="12">Olfactory receptor</fullName>
    </recommendedName>
</protein>
<dbReference type="InterPro" id="IPR000276">
    <property type="entry name" value="GPCR_Rhodpsn"/>
</dbReference>
<comment type="similarity">
    <text evidence="11">Belongs to the G-protein coupled receptor 1 family.</text>
</comment>
<keyword evidence="15" id="KW-1185">Reference proteome</keyword>
<evidence type="ECO:0000256" key="5">
    <source>
        <dbReference type="ARBA" id="ARBA00022725"/>
    </source>
</evidence>
<gene>
    <name evidence="14" type="ORF">GDO81_020134</name>
</gene>
<dbReference type="InterPro" id="IPR017452">
    <property type="entry name" value="GPCR_Rhodpsn_7TM"/>
</dbReference>
<keyword evidence="10 11" id="KW-0807">Transducer</keyword>
<evidence type="ECO:0000313" key="15">
    <source>
        <dbReference type="Proteomes" id="UP000824782"/>
    </source>
</evidence>
<evidence type="ECO:0000256" key="4">
    <source>
        <dbReference type="ARBA" id="ARBA00022692"/>
    </source>
</evidence>
<feature type="transmembrane region" description="Helical" evidence="12">
    <location>
        <begin position="260"/>
        <end position="279"/>
    </location>
</feature>
<dbReference type="Gene3D" id="1.20.1070.10">
    <property type="entry name" value="Rhodopsin 7-helix transmembrane proteins"/>
    <property type="match status" value="1"/>
</dbReference>
<evidence type="ECO:0000256" key="1">
    <source>
        <dbReference type="ARBA" id="ARBA00004651"/>
    </source>
</evidence>
<dbReference type="PROSITE" id="PS50262">
    <property type="entry name" value="G_PROTEIN_RECEP_F1_2"/>
    <property type="match status" value="1"/>
</dbReference>
<keyword evidence="8 12" id="KW-0472">Membrane</keyword>
<sequence>MLGFTKDQDLKVLLFLLFLVIYLFTVLSNFIIISLIFMDSHLQKPMYFFICNMSVIDICYPTVTTPSLLQLALKGIKKISFHGCMTQLFFFNSFGSMEYMLLTSMAYDRYVAICHPLTYHFIMNRGTCLSLAFSAWGMGFIAALPLSVLISSLSFCSSIEINHFFCDLTPLLTIACDDTSATQYVLFTEGALFVFSCFLLTFVSYIYIISAIIKIGTSAGRYKAFSTCASHLTIVILFYVMIACMYMKPTSSYSLVEGKGLSILYVILVPMLNPIIYSLRNNDVKEAFKRLL</sequence>
<keyword evidence="9 11" id="KW-0675">Receptor</keyword>
<evidence type="ECO:0000313" key="14">
    <source>
        <dbReference type="EMBL" id="KAG8549687.1"/>
    </source>
</evidence>
<keyword evidence="7 11" id="KW-0297">G-protein coupled receptor</keyword>
<evidence type="ECO:0000256" key="12">
    <source>
        <dbReference type="RuleBase" id="RU363047"/>
    </source>
</evidence>
<evidence type="ECO:0000256" key="6">
    <source>
        <dbReference type="ARBA" id="ARBA00022989"/>
    </source>
</evidence>
<dbReference type="PANTHER" id="PTHR26452">
    <property type="entry name" value="OLFACTORY RECEPTOR"/>
    <property type="match status" value="1"/>
</dbReference>
<evidence type="ECO:0000256" key="11">
    <source>
        <dbReference type="RuleBase" id="RU000688"/>
    </source>
</evidence>
<evidence type="ECO:0000256" key="8">
    <source>
        <dbReference type="ARBA" id="ARBA00023136"/>
    </source>
</evidence>
<dbReference type="Pfam" id="PF13853">
    <property type="entry name" value="7tm_4"/>
    <property type="match status" value="1"/>
</dbReference>
<organism evidence="14 15">
    <name type="scientific">Engystomops pustulosus</name>
    <name type="common">Tungara frog</name>
    <name type="synonym">Physalaemus pustulosus</name>
    <dbReference type="NCBI Taxonomy" id="76066"/>
    <lineage>
        <taxon>Eukaryota</taxon>
        <taxon>Metazoa</taxon>
        <taxon>Chordata</taxon>
        <taxon>Craniata</taxon>
        <taxon>Vertebrata</taxon>
        <taxon>Euteleostomi</taxon>
        <taxon>Amphibia</taxon>
        <taxon>Batrachia</taxon>
        <taxon>Anura</taxon>
        <taxon>Neobatrachia</taxon>
        <taxon>Hyloidea</taxon>
        <taxon>Leptodactylidae</taxon>
        <taxon>Leiuperinae</taxon>
        <taxon>Engystomops</taxon>
    </lineage>
</organism>
<keyword evidence="2 12" id="KW-1003">Cell membrane</keyword>
<dbReference type="InterPro" id="IPR050516">
    <property type="entry name" value="Olfactory_GPCR"/>
</dbReference>
<reference evidence="14" key="1">
    <citation type="thesis" date="2020" institute="ProQuest LLC" country="789 East Eisenhower Parkway, Ann Arbor, MI, USA">
        <title>Comparative Genomics and Chromosome Evolution.</title>
        <authorList>
            <person name="Mudd A.B."/>
        </authorList>
    </citation>
    <scope>NUCLEOTIDE SEQUENCE</scope>
    <source>
        <strain evidence="14">237g6f4</strain>
        <tissue evidence="14">Blood</tissue>
    </source>
</reference>
<dbReference type="GO" id="GO:0004984">
    <property type="term" value="F:olfactory receptor activity"/>
    <property type="evidence" value="ECO:0007669"/>
    <property type="project" value="InterPro"/>
</dbReference>
<evidence type="ECO:0000256" key="2">
    <source>
        <dbReference type="ARBA" id="ARBA00022475"/>
    </source>
</evidence>
<evidence type="ECO:0000256" key="7">
    <source>
        <dbReference type="ARBA" id="ARBA00023040"/>
    </source>
</evidence>
<dbReference type="GO" id="GO:0005886">
    <property type="term" value="C:plasma membrane"/>
    <property type="evidence" value="ECO:0007669"/>
    <property type="project" value="UniProtKB-SubCell"/>
</dbReference>
<feature type="transmembrane region" description="Helical" evidence="12">
    <location>
        <begin position="12"/>
        <end position="37"/>
    </location>
</feature>
<evidence type="ECO:0000256" key="10">
    <source>
        <dbReference type="ARBA" id="ARBA00023224"/>
    </source>
</evidence>
<keyword evidence="6 12" id="KW-1133">Transmembrane helix</keyword>
<dbReference type="GO" id="GO:0004930">
    <property type="term" value="F:G protein-coupled receptor activity"/>
    <property type="evidence" value="ECO:0007669"/>
    <property type="project" value="UniProtKB-KW"/>
</dbReference>
<comment type="caution">
    <text evidence="14">The sequence shown here is derived from an EMBL/GenBank/DDBJ whole genome shotgun (WGS) entry which is preliminary data.</text>
</comment>
<name>A0AAV6ZJY1_ENGPU</name>
<dbReference type="FunFam" id="1.20.1070.10:FF:000001">
    <property type="entry name" value="Olfactory receptor"/>
    <property type="match status" value="1"/>
</dbReference>
<dbReference type="SUPFAM" id="SSF81321">
    <property type="entry name" value="Family A G protein-coupled receptor-like"/>
    <property type="match status" value="1"/>
</dbReference>
<dbReference type="Proteomes" id="UP000824782">
    <property type="component" value="Unassembled WGS sequence"/>
</dbReference>
<feature type="domain" description="G-protein coupled receptors family 1 profile" evidence="13">
    <location>
        <begin position="28"/>
        <end position="277"/>
    </location>
</feature>
<dbReference type="InterPro" id="IPR000725">
    <property type="entry name" value="Olfact_rcpt"/>
</dbReference>
<proteinExistence type="inferred from homology"/>
<dbReference type="PRINTS" id="PR00245">
    <property type="entry name" value="OLFACTORYR"/>
</dbReference>
<dbReference type="PRINTS" id="PR00237">
    <property type="entry name" value="GPCRRHODOPSN"/>
</dbReference>
<dbReference type="AlphaFoldDB" id="A0AAV6ZJY1"/>
<keyword evidence="3 12" id="KW-0716">Sensory transduction</keyword>
<evidence type="ECO:0000256" key="9">
    <source>
        <dbReference type="ARBA" id="ARBA00023170"/>
    </source>
</evidence>
<evidence type="ECO:0000256" key="3">
    <source>
        <dbReference type="ARBA" id="ARBA00022606"/>
    </source>
</evidence>
<feature type="transmembrane region" description="Helical" evidence="12">
    <location>
        <begin position="225"/>
        <end position="248"/>
    </location>
</feature>
<feature type="transmembrane region" description="Helical" evidence="12">
    <location>
        <begin position="128"/>
        <end position="150"/>
    </location>
</feature>
<keyword evidence="5 12" id="KW-0552">Olfaction</keyword>
<dbReference type="CDD" id="cd13954">
    <property type="entry name" value="7tmA_OR"/>
    <property type="match status" value="1"/>
</dbReference>